<protein>
    <recommendedName>
        <fullName evidence="2">CPW-WPC domain-containing protein</fullName>
    </recommendedName>
</protein>
<keyword evidence="4" id="KW-1185">Reference proteome</keyword>
<dbReference type="Proteomes" id="UP001642484">
    <property type="component" value="Unassembled WGS sequence"/>
</dbReference>
<dbReference type="EMBL" id="CAXAMN010013681">
    <property type="protein sequence ID" value="CAK9041544.1"/>
    <property type="molecule type" value="Genomic_DNA"/>
</dbReference>
<evidence type="ECO:0000259" key="2">
    <source>
        <dbReference type="Pfam" id="PF09717"/>
    </source>
</evidence>
<feature type="signal peptide" evidence="1">
    <location>
        <begin position="1"/>
        <end position="17"/>
    </location>
</feature>
<accession>A0ABP0LU81</accession>
<sequence>MPLLLLVLFGCFAGTMGKVVDKNCKHDFVNCPQARRWPYSDMSAQLLGDAWQGWQAAANGTCFAPKSYVGHCDRQFDGLANMPDARKKELQAMCVNRPLLEAMAMRYMRFGLGRCNFRWPCNGECQQATCFVKICALAGCKILSGEDVFSHQEIAAKCGLSWPCAPQCDEDFSAECPTVGADPGPVPVHRPM</sequence>
<name>A0ABP0LU81_9DINO</name>
<evidence type="ECO:0000313" key="3">
    <source>
        <dbReference type="EMBL" id="CAK9041544.1"/>
    </source>
</evidence>
<dbReference type="InterPro" id="IPR006387">
    <property type="entry name" value="CPW_WPC_dom"/>
</dbReference>
<dbReference type="Pfam" id="PF09717">
    <property type="entry name" value="CPW_WPC"/>
    <property type="match status" value="1"/>
</dbReference>
<proteinExistence type="predicted"/>
<gene>
    <name evidence="3" type="ORF">CCMP2556_LOCUS22256</name>
</gene>
<evidence type="ECO:0000256" key="1">
    <source>
        <dbReference type="SAM" id="SignalP"/>
    </source>
</evidence>
<feature type="domain" description="CPW-WPC" evidence="2">
    <location>
        <begin position="52"/>
        <end position="94"/>
    </location>
</feature>
<feature type="chain" id="PRO_5045116001" description="CPW-WPC domain-containing protein" evidence="1">
    <location>
        <begin position="18"/>
        <end position="192"/>
    </location>
</feature>
<keyword evidence="1" id="KW-0732">Signal</keyword>
<reference evidence="3 4" key="1">
    <citation type="submission" date="2024-02" db="EMBL/GenBank/DDBJ databases">
        <authorList>
            <person name="Chen Y."/>
            <person name="Shah S."/>
            <person name="Dougan E. K."/>
            <person name="Thang M."/>
            <person name="Chan C."/>
        </authorList>
    </citation>
    <scope>NUCLEOTIDE SEQUENCE [LARGE SCALE GENOMIC DNA]</scope>
</reference>
<organism evidence="3 4">
    <name type="scientific">Durusdinium trenchii</name>
    <dbReference type="NCBI Taxonomy" id="1381693"/>
    <lineage>
        <taxon>Eukaryota</taxon>
        <taxon>Sar</taxon>
        <taxon>Alveolata</taxon>
        <taxon>Dinophyceae</taxon>
        <taxon>Suessiales</taxon>
        <taxon>Symbiodiniaceae</taxon>
        <taxon>Durusdinium</taxon>
    </lineage>
</organism>
<evidence type="ECO:0000313" key="4">
    <source>
        <dbReference type="Proteomes" id="UP001642484"/>
    </source>
</evidence>
<comment type="caution">
    <text evidence="3">The sequence shown here is derived from an EMBL/GenBank/DDBJ whole genome shotgun (WGS) entry which is preliminary data.</text>
</comment>